<dbReference type="SUPFAM" id="SSF46785">
    <property type="entry name" value="Winged helix' DNA-binding domain"/>
    <property type="match status" value="1"/>
</dbReference>
<dbReference type="PRINTS" id="PR00035">
    <property type="entry name" value="HTHGNTR"/>
</dbReference>
<evidence type="ECO:0000256" key="3">
    <source>
        <dbReference type="ARBA" id="ARBA00023163"/>
    </source>
</evidence>
<protein>
    <recommendedName>
        <fullName evidence="4">HTH gntR-type domain-containing protein</fullName>
    </recommendedName>
</protein>
<dbReference type="Pfam" id="PF07702">
    <property type="entry name" value="UTRA"/>
    <property type="match status" value="1"/>
</dbReference>
<sequence>MYEVIKRHVLDQIESHRLKSGERIPSEHELTKLFKVSRMTVNRAIRELSVEGRVVRVAGVGSFVATPAQAHPLELRNIADDIRARGGRHDSRVVEVSEGPLGGEAARTFDLPPGRSMFHSVIVHTENSLPVQLEERFVNPHAAPDYLSLDFTKTTASEYLARVAPIQEVEHVVHAVIPPP</sequence>
<dbReference type="Gene3D" id="1.10.10.10">
    <property type="entry name" value="Winged helix-like DNA-binding domain superfamily/Winged helix DNA-binding domain"/>
    <property type="match status" value="1"/>
</dbReference>
<dbReference type="InterPro" id="IPR028978">
    <property type="entry name" value="Chorismate_lyase_/UTRA_dom_sf"/>
</dbReference>
<dbReference type="PANTHER" id="PTHR44846:SF16">
    <property type="entry name" value="TRANSCRIPTIONAL REGULATOR PHNF-RELATED"/>
    <property type="match status" value="1"/>
</dbReference>
<evidence type="ECO:0000256" key="2">
    <source>
        <dbReference type="ARBA" id="ARBA00023125"/>
    </source>
</evidence>
<dbReference type="PANTHER" id="PTHR44846">
    <property type="entry name" value="MANNOSYL-D-GLYCERATE TRANSPORT/METABOLISM SYSTEM REPRESSOR MNGR-RELATED"/>
    <property type="match status" value="1"/>
</dbReference>
<feature type="non-terminal residue" evidence="5">
    <location>
        <position position="180"/>
    </location>
</feature>
<evidence type="ECO:0000313" key="5">
    <source>
        <dbReference type="EMBL" id="SVC45026.1"/>
    </source>
</evidence>
<dbReference type="Pfam" id="PF00392">
    <property type="entry name" value="GntR"/>
    <property type="match status" value="1"/>
</dbReference>
<gene>
    <name evidence="5" type="ORF">METZ01_LOCUS297880</name>
</gene>
<organism evidence="5">
    <name type="scientific">marine metagenome</name>
    <dbReference type="NCBI Taxonomy" id="408172"/>
    <lineage>
        <taxon>unclassified sequences</taxon>
        <taxon>metagenomes</taxon>
        <taxon>ecological metagenomes</taxon>
    </lineage>
</organism>
<dbReference type="InterPro" id="IPR000524">
    <property type="entry name" value="Tscrpt_reg_HTH_GntR"/>
</dbReference>
<name>A0A382M837_9ZZZZ</name>
<evidence type="ECO:0000259" key="4">
    <source>
        <dbReference type="PROSITE" id="PS50949"/>
    </source>
</evidence>
<dbReference type="InterPro" id="IPR036388">
    <property type="entry name" value="WH-like_DNA-bd_sf"/>
</dbReference>
<dbReference type="GO" id="GO:0003700">
    <property type="term" value="F:DNA-binding transcription factor activity"/>
    <property type="evidence" value="ECO:0007669"/>
    <property type="project" value="InterPro"/>
</dbReference>
<feature type="domain" description="HTH gntR-type" evidence="4">
    <location>
        <begin position="1"/>
        <end position="67"/>
    </location>
</feature>
<keyword evidence="2" id="KW-0238">DNA-binding</keyword>
<keyword evidence="3" id="KW-0804">Transcription</keyword>
<dbReference type="GO" id="GO:0003677">
    <property type="term" value="F:DNA binding"/>
    <property type="evidence" value="ECO:0007669"/>
    <property type="project" value="UniProtKB-KW"/>
</dbReference>
<dbReference type="SMART" id="SM00345">
    <property type="entry name" value="HTH_GNTR"/>
    <property type="match status" value="1"/>
</dbReference>
<evidence type="ECO:0000256" key="1">
    <source>
        <dbReference type="ARBA" id="ARBA00023015"/>
    </source>
</evidence>
<dbReference type="InterPro" id="IPR011663">
    <property type="entry name" value="UTRA"/>
</dbReference>
<dbReference type="Gene3D" id="3.40.1410.10">
    <property type="entry name" value="Chorismate lyase-like"/>
    <property type="match status" value="1"/>
</dbReference>
<dbReference type="SUPFAM" id="SSF64288">
    <property type="entry name" value="Chorismate lyase-like"/>
    <property type="match status" value="1"/>
</dbReference>
<proteinExistence type="predicted"/>
<dbReference type="AlphaFoldDB" id="A0A382M837"/>
<dbReference type="InterPro" id="IPR050679">
    <property type="entry name" value="Bact_HTH_transcr_reg"/>
</dbReference>
<dbReference type="EMBL" id="UINC01091899">
    <property type="protein sequence ID" value="SVC45026.1"/>
    <property type="molecule type" value="Genomic_DNA"/>
</dbReference>
<keyword evidence="1" id="KW-0805">Transcription regulation</keyword>
<dbReference type="PROSITE" id="PS50949">
    <property type="entry name" value="HTH_GNTR"/>
    <property type="match status" value="1"/>
</dbReference>
<reference evidence="5" key="1">
    <citation type="submission" date="2018-05" db="EMBL/GenBank/DDBJ databases">
        <authorList>
            <person name="Lanie J.A."/>
            <person name="Ng W.-L."/>
            <person name="Kazmierczak K.M."/>
            <person name="Andrzejewski T.M."/>
            <person name="Davidsen T.M."/>
            <person name="Wayne K.J."/>
            <person name="Tettelin H."/>
            <person name="Glass J.I."/>
            <person name="Rusch D."/>
            <person name="Podicherti R."/>
            <person name="Tsui H.-C.T."/>
            <person name="Winkler M.E."/>
        </authorList>
    </citation>
    <scope>NUCLEOTIDE SEQUENCE</scope>
</reference>
<dbReference type="CDD" id="cd07377">
    <property type="entry name" value="WHTH_GntR"/>
    <property type="match status" value="1"/>
</dbReference>
<dbReference type="InterPro" id="IPR036390">
    <property type="entry name" value="WH_DNA-bd_sf"/>
</dbReference>
<accession>A0A382M837</accession>